<gene>
    <name evidence="3" type="ORF">A3770_05p38620</name>
</gene>
<evidence type="ECO:0000313" key="3">
    <source>
        <dbReference type="EMBL" id="QDZ21344.1"/>
    </source>
</evidence>
<keyword evidence="4" id="KW-1185">Reference proteome</keyword>
<accession>A0A5B8MMS0</accession>
<feature type="compositionally biased region" description="Basic and acidic residues" evidence="1">
    <location>
        <begin position="65"/>
        <end position="75"/>
    </location>
</feature>
<dbReference type="OrthoDB" id="331544at2759"/>
<keyword evidence="2" id="KW-0812">Transmembrane</keyword>
<feature type="region of interest" description="Disordered" evidence="1">
    <location>
        <begin position="61"/>
        <end position="80"/>
    </location>
</feature>
<evidence type="ECO:0000313" key="4">
    <source>
        <dbReference type="Proteomes" id="UP000316726"/>
    </source>
</evidence>
<evidence type="ECO:0000256" key="2">
    <source>
        <dbReference type="SAM" id="Phobius"/>
    </source>
</evidence>
<reference evidence="3 4" key="1">
    <citation type="submission" date="2018-07" db="EMBL/GenBank/DDBJ databases">
        <title>The complete nuclear genome of the prasinophyte Chloropicon primus (CCMP1205).</title>
        <authorList>
            <person name="Pombert J.-F."/>
            <person name="Otis C."/>
            <person name="Turmel M."/>
            <person name="Lemieux C."/>
        </authorList>
    </citation>
    <scope>NUCLEOTIDE SEQUENCE [LARGE SCALE GENOMIC DNA]</scope>
    <source>
        <strain evidence="3 4">CCMP1205</strain>
    </source>
</reference>
<dbReference type="AlphaFoldDB" id="A0A5B8MMS0"/>
<keyword evidence="2" id="KW-1133">Transmembrane helix</keyword>
<organism evidence="3 4">
    <name type="scientific">Chloropicon primus</name>
    <dbReference type="NCBI Taxonomy" id="1764295"/>
    <lineage>
        <taxon>Eukaryota</taxon>
        <taxon>Viridiplantae</taxon>
        <taxon>Chlorophyta</taxon>
        <taxon>Chloropicophyceae</taxon>
        <taxon>Chloropicales</taxon>
        <taxon>Chloropicaceae</taxon>
        <taxon>Chloropicon</taxon>
    </lineage>
</organism>
<name>A0A5B8MMS0_9CHLO</name>
<keyword evidence="2" id="KW-0472">Membrane</keyword>
<proteinExistence type="predicted"/>
<feature type="transmembrane region" description="Helical" evidence="2">
    <location>
        <begin position="25"/>
        <end position="47"/>
    </location>
</feature>
<protein>
    <submittedName>
        <fullName evidence="3">Uncharacterized protein</fullName>
    </submittedName>
</protein>
<evidence type="ECO:0000256" key="1">
    <source>
        <dbReference type="SAM" id="MobiDB-lite"/>
    </source>
</evidence>
<dbReference type="EMBL" id="CP031038">
    <property type="protein sequence ID" value="QDZ21344.1"/>
    <property type="molecule type" value="Genomic_DNA"/>
</dbReference>
<sequence length="664" mass="72628">MLPVHSKGNKWVNGKGSGLAKRLQGVSGSTLILLLLMTSVNLFLFAYSSGFGGSRVHPLGGSEGMKAKTTKERASRGQSSHAVSHSYFSKEHFSHRQDVSAPHAELIRSNVVVATYASEAYLYHVKTLVGSVQYWQQDFQVNVYYKSASKNWKLKLEAIKSLRAVSIDEAVEDILAMRNEDDGKCSSLLRSIGKNLDEIGSVVQQDLGVFQPIVTLHAFCTSGESLGTLYLEPWMFFNGWIDIAVRSLQYDKHLVPCTDPADKRNACLKGVQGYGSEIMIEDLLLPQLGCTVIGTCSFLDKAGNKNGGFQTGTQFGEGGGSWWTQKAPQYLVDAVGGKCLNSSNVMIASHQKVGFEDGQLGEEDGATCVVGETSQPYQCHLRYNPVVEYTHFADSKQSRRRGKGKPIVALGFVVHTPVTSLLNNAANMALLESPLLSLQEQLKSSAESIHVYVAFESSGTEETDTQASKQIRYQLDLNLGLQEVEIFSVGNTDSISAAANFLFGQAMEDGHDYFMAFGDGTKLVTPMHGVGDKSWLSMLVSSFSATPVLPNFGVVAPIDPSNPKGITCPLVHRTHHEIFGELYPSHLTYYESQVWISLVYGYQYTYLMTSVEMDTEMQRAAACMNDHLLQETVQSGKRAITSWAQGLGGLTLDHIASSLSVQEL</sequence>
<dbReference type="Proteomes" id="UP000316726">
    <property type="component" value="Chromosome 5"/>
</dbReference>